<feature type="domain" description="Glycosyltransferase 2-like" evidence="4">
    <location>
        <begin position="10"/>
        <end position="172"/>
    </location>
</feature>
<dbReference type="SUPFAM" id="SSF53448">
    <property type="entry name" value="Nucleotide-diphospho-sugar transferases"/>
    <property type="match status" value="1"/>
</dbReference>
<protein>
    <submittedName>
        <fullName evidence="5">Glycosyltransferase EpsE</fullName>
        <ecNumber evidence="5">2.4.-.-</ecNumber>
    </submittedName>
</protein>
<keyword evidence="3 5" id="KW-0808">Transferase</keyword>
<comment type="similarity">
    <text evidence="1">Belongs to the glycosyltransferase 2 family.</text>
</comment>
<gene>
    <name evidence="5" type="primary">epsE_2</name>
    <name evidence="5" type="ORF">OJF2_35630</name>
</gene>
<dbReference type="AlphaFoldDB" id="A0A5B9W347"/>
<evidence type="ECO:0000259" key="4">
    <source>
        <dbReference type="Pfam" id="PF00535"/>
    </source>
</evidence>
<dbReference type="Pfam" id="PF00535">
    <property type="entry name" value="Glycos_transf_2"/>
    <property type="match status" value="1"/>
</dbReference>
<evidence type="ECO:0000256" key="3">
    <source>
        <dbReference type="ARBA" id="ARBA00022679"/>
    </source>
</evidence>
<proteinExistence type="inferred from homology"/>
<dbReference type="EC" id="2.4.-.-" evidence="5"/>
<evidence type="ECO:0000256" key="1">
    <source>
        <dbReference type="ARBA" id="ARBA00006739"/>
    </source>
</evidence>
<dbReference type="KEGG" id="agv:OJF2_35630"/>
<dbReference type="RefSeq" id="WP_168221874.1">
    <property type="nucleotide sequence ID" value="NZ_CP042997.1"/>
</dbReference>
<name>A0A5B9W347_9BACT</name>
<reference evidence="5 6" key="1">
    <citation type="submission" date="2019-08" db="EMBL/GenBank/DDBJ databases">
        <title>Deep-cultivation of Planctomycetes and their phenomic and genomic characterization uncovers novel biology.</title>
        <authorList>
            <person name="Wiegand S."/>
            <person name="Jogler M."/>
            <person name="Boedeker C."/>
            <person name="Pinto D."/>
            <person name="Vollmers J."/>
            <person name="Rivas-Marin E."/>
            <person name="Kohn T."/>
            <person name="Peeters S.H."/>
            <person name="Heuer A."/>
            <person name="Rast P."/>
            <person name="Oberbeckmann S."/>
            <person name="Bunk B."/>
            <person name="Jeske O."/>
            <person name="Meyerdierks A."/>
            <person name="Storesund J.E."/>
            <person name="Kallscheuer N."/>
            <person name="Luecker S."/>
            <person name="Lage O.M."/>
            <person name="Pohl T."/>
            <person name="Merkel B.J."/>
            <person name="Hornburger P."/>
            <person name="Mueller R.-W."/>
            <person name="Bruemmer F."/>
            <person name="Labrenz M."/>
            <person name="Spormann A.M."/>
            <person name="Op den Camp H."/>
            <person name="Overmann J."/>
            <person name="Amann R."/>
            <person name="Jetten M.S.M."/>
            <person name="Mascher T."/>
            <person name="Medema M.H."/>
            <person name="Devos D.P."/>
            <person name="Kaster A.-K."/>
            <person name="Ovreas L."/>
            <person name="Rohde M."/>
            <person name="Galperin M.Y."/>
            <person name="Jogler C."/>
        </authorList>
    </citation>
    <scope>NUCLEOTIDE SEQUENCE [LARGE SCALE GENOMIC DNA]</scope>
    <source>
        <strain evidence="5 6">OJF2</strain>
    </source>
</reference>
<organism evidence="5 6">
    <name type="scientific">Aquisphaera giovannonii</name>
    <dbReference type="NCBI Taxonomy" id="406548"/>
    <lineage>
        <taxon>Bacteria</taxon>
        <taxon>Pseudomonadati</taxon>
        <taxon>Planctomycetota</taxon>
        <taxon>Planctomycetia</taxon>
        <taxon>Isosphaerales</taxon>
        <taxon>Isosphaeraceae</taxon>
        <taxon>Aquisphaera</taxon>
    </lineage>
</organism>
<sequence length="306" mass="34119">MSTESKRPLSVLMPVYNAERYVAEAVESVLAQTFGDFEFLIIDDGSTDGSRAILERYAARDARIRLTSRPNTGYLVALNEMIDAAGGEYLARMDADDISYPDRFRKQMEYMREHPGVVLVGSTAEIIDPDGDTLHVMGGGWLSHEEIDAALLGGLGQVVYHPSVIMRADAVRRLGGYRAEYYLTEDLDLFLRLAEVGRIVNLAEPLIKYREHLAKVGHARTAQQADAMQRTLVDAHRRRGLAPYAPGPGAVALRPRTHAQIHRTWAWWALGARHVATARKHALRSVADSPLDVDSWRALYCALRGR</sequence>
<dbReference type="EMBL" id="CP042997">
    <property type="protein sequence ID" value="QEH35018.1"/>
    <property type="molecule type" value="Genomic_DNA"/>
</dbReference>
<dbReference type="InterPro" id="IPR029044">
    <property type="entry name" value="Nucleotide-diphossugar_trans"/>
</dbReference>
<evidence type="ECO:0000256" key="2">
    <source>
        <dbReference type="ARBA" id="ARBA00022676"/>
    </source>
</evidence>
<dbReference type="InterPro" id="IPR050834">
    <property type="entry name" value="Glycosyltransf_2"/>
</dbReference>
<dbReference type="PANTHER" id="PTHR43685">
    <property type="entry name" value="GLYCOSYLTRANSFERASE"/>
    <property type="match status" value="1"/>
</dbReference>
<evidence type="ECO:0000313" key="6">
    <source>
        <dbReference type="Proteomes" id="UP000324233"/>
    </source>
</evidence>
<keyword evidence="2 5" id="KW-0328">Glycosyltransferase</keyword>
<dbReference type="Proteomes" id="UP000324233">
    <property type="component" value="Chromosome"/>
</dbReference>
<accession>A0A5B9W347</accession>
<dbReference type="PANTHER" id="PTHR43685:SF5">
    <property type="entry name" value="GLYCOSYLTRANSFERASE EPSE-RELATED"/>
    <property type="match status" value="1"/>
</dbReference>
<evidence type="ECO:0000313" key="5">
    <source>
        <dbReference type="EMBL" id="QEH35018.1"/>
    </source>
</evidence>
<dbReference type="GO" id="GO:0016757">
    <property type="term" value="F:glycosyltransferase activity"/>
    <property type="evidence" value="ECO:0007669"/>
    <property type="project" value="UniProtKB-KW"/>
</dbReference>
<keyword evidence="6" id="KW-1185">Reference proteome</keyword>
<dbReference type="Gene3D" id="3.90.550.10">
    <property type="entry name" value="Spore Coat Polysaccharide Biosynthesis Protein SpsA, Chain A"/>
    <property type="match status" value="1"/>
</dbReference>
<dbReference type="InterPro" id="IPR001173">
    <property type="entry name" value="Glyco_trans_2-like"/>
</dbReference>